<organism evidence="1 2">
    <name type="scientific">Hymenobacter busanensis</name>
    <dbReference type="NCBI Taxonomy" id="2607656"/>
    <lineage>
        <taxon>Bacteria</taxon>
        <taxon>Pseudomonadati</taxon>
        <taxon>Bacteroidota</taxon>
        <taxon>Cytophagia</taxon>
        <taxon>Cytophagales</taxon>
        <taxon>Hymenobacteraceae</taxon>
        <taxon>Hymenobacter</taxon>
    </lineage>
</organism>
<dbReference type="RefSeq" id="WP_151077753.1">
    <property type="nucleotide sequence ID" value="NZ_CP047647.1"/>
</dbReference>
<gene>
    <name evidence="1" type="ORF">F0P96_05110</name>
</gene>
<comment type="caution">
    <text evidence="1">The sequence shown here is derived from an EMBL/GenBank/DDBJ whole genome shotgun (WGS) entry which is preliminary data.</text>
</comment>
<dbReference type="AlphaFoldDB" id="A0A7L5A1F0"/>
<evidence type="ECO:0000313" key="1">
    <source>
        <dbReference type="EMBL" id="KAA9338228.1"/>
    </source>
</evidence>
<accession>A0A7L5A1F0</accession>
<keyword evidence="2" id="KW-1185">Reference proteome</keyword>
<name>A0A7L5A1F0_9BACT</name>
<protein>
    <submittedName>
        <fullName evidence="1">Uncharacterized protein</fullName>
    </submittedName>
</protein>
<dbReference type="Proteomes" id="UP000326380">
    <property type="component" value="Unassembled WGS sequence"/>
</dbReference>
<evidence type="ECO:0000313" key="2">
    <source>
        <dbReference type="Proteomes" id="UP000326380"/>
    </source>
</evidence>
<reference evidence="1 2" key="1">
    <citation type="submission" date="2019-09" db="EMBL/GenBank/DDBJ databases">
        <title>Genome sequence of Hymenobacter sp. M3.</title>
        <authorList>
            <person name="Srinivasan S."/>
        </authorList>
    </citation>
    <scope>NUCLEOTIDE SEQUENCE [LARGE SCALE GENOMIC DNA]</scope>
    <source>
        <strain evidence="1 2">M3</strain>
    </source>
</reference>
<dbReference type="EMBL" id="VTWU01000002">
    <property type="protein sequence ID" value="KAA9338228.1"/>
    <property type="molecule type" value="Genomic_DNA"/>
</dbReference>
<sequence>MASETVERFVHDMRARMAQDAHTERATQVVLLRRLLAVVRALLPYEPQAIVPGTAPWTEAAALEARWRNGRTLVIATRCRPFSPDSRLTLYKYNEISLSLSVAHEQLPAALGLCLGPATVQQTTEQTTGPA</sequence>
<proteinExistence type="predicted"/>